<gene>
    <name evidence="1" type="ORF">DXC39_25910</name>
</gene>
<sequence length="76" mass="9117">MDDAGYGSMTKIIDKLQNNENSSYWENKAIMNQELDEFYRLTKKRIYFIIDDMDRIIDDGMRAVIFQVIRKKTVMK</sequence>
<comment type="caution">
    <text evidence="1">The sequence shown here is derived from an EMBL/GenBank/DDBJ whole genome shotgun (WGS) entry which is preliminary data.</text>
</comment>
<dbReference type="RefSeq" id="WP_117623680.1">
    <property type="nucleotide sequence ID" value="NZ_QRQF01000039.1"/>
</dbReference>
<name>A0A3E4TWX9_9FIRM</name>
<organism evidence="1 2">
    <name type="scientific">Hungatella hathewayi</name>
    <dbReference type="NCBI Taxonomy" id="154046"/>
    <lineage>
        <taxon>Bacteria</taxon>
        <taxon>Bacillati</taxon>
        <taxon>Bacillota</taxon>
        <taxon>Clostridia</taxon>
        <taxon>Lachnospirales</taxon>
        <taxon>Lachnospiraceae</taxon>
        <taxon>Hungatella</taxon>
    </lineage>
</organism>
<dbReference type="AlphaFoldDB" id="A0A3E4TWX9"/>
<reference evidence="1 2" key="1">
    <citation type="submission" date="2018-08" db="EMBL/GenBank/DDBJ databases">
        <title>A genome reference for cultivated species of the human gut microbiota.</title>
        <authorList>
            <person name="Zou Y."/>
            <person name="Xue W."/>
            <person name="Luo G."/>
        </authorList>
    </citation>
    <scope>NUCLEOTIDE SEQUENCE [LARGE SCALE GENOMIC DNA]</scope>
    <source>
        <strain evidence="1 2">TF05-11AC</strain>
    </source>
</reference>
<protein>
    <recommendedName>
        <fullName evidence="3">KAP NTPase domain-containing protein</fullName>
    </recommendedName>
</protein>
<dbReference type="EMBL" id="QSSQ01000038">
    <property type="protein sequence ID" value="RGL97076.1"/>
    <property type="molecule type" value="Genomic_DNA"/>
</dbReference>
<evidence type="ECO:0000313" key="2">
    <source>
        <dbReference type="Proteomes" id="UP000261257"/>
    </source>
</evidence>
<dbReference type="Proteomes" id="UP000261257">
    <property type="component" value="Unassembled WGS sequence"/>
</dbReference>
<evidence type="ECO:0000313" key="1">
    <source>
        <dbReference type="EMBL" id="RGL97076.1"/>
    </source>
</evidence>
<accession>A0A3E4TWX9</accession>
<proteinExistence type="predicted"/>
<evidence type="ECO:0008006" key="3">
    <source>
        <dbReference type="Google" id="ProtNLM"/>
    </source>
</evidence>